<organism evidence="10 11">
    <name type="scientific">Mucinivorans hirudinis</name>
    <dbReference type="NCBI Taxonomy" id="1433126"/>
    <lineage>
        <taxon>Bacteria</taxon>
        <taxon>Pseudomonadati</taxon>
        <taxon>Bacteroidota</taxon>
        <taxon>Bacteroidia</taxon>
        <taxon>Bacteroidales</taxon>
        <taxon>Rikenellaceae</taxon>
        <taxon>Mucinivorans</taxon>
    </lineage>
</organism>
<dbReference type="PATRIC" id="fig|1433126.3.peg.2932"/>
<evidence type="ECO:0000259" key="9">
    <source>
        <dbReference type="Pfam" id="PF12704"/>
    </source>
</evidence>
<proteinExistence type="inferred from homology"/>
<keyword evidence="3 7" id="KW-0812">Transmembrane</keyword>
<keyword evidence="11" id="KW-1185">Reference proteome</keyword>
<evidence type="ECO:0000256" key="5">
    <source>
        <dbReference type="ARBA" id="ARBA00023136"/>
    </source>
</evidence>
<dbReference type="eggNOG" id="COG0577">
    <property type="taxonomic scope" value="Bacteria"/>
</dbReference>
<feature type="transmembrane region" description="Helical" evidence="7">
    <location>
        <begin position="50"/>
        <end position="70"/>
    </location>
</feature>
<protein>
    <submittedName>
        <fullName evidence="10">ABC transporter efflux protein</fullName>
    </submittedName>
</protein>
<reference evidence="10 11" key="1">
    <citation type="journal article" date="2015" name="Genome Announc.">
        <title>Complete Genome Sequence of the Novel Leech Symbiont Mucinivorans hirudinis M3T.</title>
        <authorList>
            <person name="Nelson M.C."/>
            <person name="Bomar L."/>
            <person name="Graf J."/>
        </authorList>
    </citation>
    <scope>NUCLEOTIDE SEQUENCE [LARGE SCALE GENOMIC DNA]</scope>
    <source>
        <strain evidence="11">M3</strain>
    </source>
</reference>
<dbReference type="GO" id="GO:0022857">
    <property type="term" value="F:transmembrane transporter activity"/>
    <property type="evidence" value="ECO:0007669"/>
    <property type="project" value="TreeGrafter"/>
</dbReference>
<dbReference type="PANTHER" id="PTHR30572:SF4">
    <property type="entry name" value="ABC TRANSPORTER PERMEASE YTRF"/>
    <property type="match status" value="1"/>
</dbReference>
<dbReference type="GO" id="GO:0005886">
    <property type="term" value="C:plasma membrane"/>
    <property type="evidence" value="ECO:0007669"/>
    <property type="project" value="UniProtKB-SubCell"/>
</dbReference>
<keyword evidence="2" id="KW-1003">Cell membrane</keyword>
<comment type="similarity">
    <text evidence="6">Belongs to the ABC-4 integral membrane protein family.</text>
</comment>
<evidence type="ECO:0000313" key="10">
    <source>
        <dbReference type="EMBL" id="CDN33027.1"/>
    </source>
</evidence>
<evidence type="ECO:0000256" key="6">
    <source>
        <dbReference type="ARBA" id="ARBA00038076"/>
    </source>
</evidence>
<dbReference type="InterPro" id="IPR003838">
    <property type="entry name" value="ABC3_permease_C"/>
</dbReference>
<dbReference type="PANTHER" id="PTHR30572">
    <property type="entry name" value="MEMBRANE COMPONENT OF TRANSPORTER-RELATED"/>
    <property type="match status" value="1"/>
</dbReference>
<feature type="transmembrane region" description="Helical" evidence="7">
    <location>
        <begin position="359"/>
        <end position="386"/>
    </location>
</feature>
<comment type="subcellular location">
    <subcellularLocation>
        <location evidence="1">Cell membrane</location>
        <topology evidence="1">Multi-pass membrane protein</topology>
    </subcellularLocation>
</comment>
<dbReference type="Pfam" id="PF12704">
    <property type="entry name" value="MacB_PCD"/>
    <property type="match status" value="1"/>
</dbReference>
<feature type="domain" description="MacB-like periplasmic core" evidence="9">
    <location>
        <begin position="49"/>
        <end position="278"/>
    </location>
</feature>
<dbReference type="KEGG" id="rbc:BN938_2962"/>
<dbReference type="AlphaFoldDB" id="A0A060RBQ7"/>
<dbReference type="Pfam" id="PF02687">
    <property type="entry name" value="FtsX"/>
    <property type="match status" value="1"/>
</dbReference>
<evidence type="ECO:0000256" key="1">
    <source>
        <dbReference type="ARBA" id="ARBA00004651"/>
    </source>
</evidence>
<evidence type="ECO:0000256" key="2">
    <source>
        <dbReference type="ARBA" id="ARBA00022475"/>
    </source>
</evidence>
<name>A0A060RBQ7_9BACT</name>
<gene>
    <name evidence="10" type="ORF">BN938_2962</name>
</gene>
<sequence>MTVCKYIFIFVGCKEEPFFMFKKLRYTLFQLYESIAFAFESVTVNKMRTFLSLLGITIGIFAIISVYTAIDTLERYVRNNIEAISKSALQIGKWPWGPEQGESEYKWWKFMNRPEITEVELEELLELTPNIKESAVEISFNRTLKHGNNSYRPDAVIGATEDYRSVRANTEIISGRYFTPFEFEKGVNSAIIGSTIAEELFQRVDPIGREIKIGNRKAEVIGVFKKEGQSMIGASWDNQVFIPLNFAKQMTTFRWSSPQIYVVGDGNIPIAEFKDIIKANMRQIRRLSPTSEDNFAVNDVGTVTKQLDSIFDVIKLAGGIIGIFSILVGGFGVANIMFVSVRERTAQIGIQKALGARSYTILAQFTFEAVLLSVVGGIVGLFLIWIMTLIVSSVLNFEVLLTFKNIAIGLGISSVVGAVSGIFPAWAAATMDPVRAMSRT</sequence>
<evidence type="ECO:0000259" key="8">
    <source>
        <dbReference type="Pfam" id="PF02687"/>
    </source>
</evidence>
<dbReference type="EMBL" id="HG934468">
    <property type="protein sequence ID" value="CDN33027.1"/>
    <property type="molecule type" value="Genomic_DNA"/>
</dbReference>
<dbReference type="InterPro" id="IPR025857">
    <property type="entry name" value="MacB_PCD"/>
</dbReference>
<keyword evidence="5 7" id="KW-0472">Membrane</keyword>
<dbReference type="InterPro" id="IPR050250">
    <property type="entry name" value="Macrolide_Exporter_MacB"/>
</dbReference>
<dbReference type="STRING" id="1433126.BN938_2962"/>
<feature type="domain" description="ABC3 transporter permease C-terminal" evidence="8">
    <location>
        <begin position="320"/>
        <end position="433"/>
    </location>
</feature>
<keyword evidence="4 7" id="KW-1133">Transmembrane helix</keyword>
<dbReference type="Proteomes" id="UP000027616">
    <property type="component" value="Chromosome I"/>
</dbReference>
<evidence type="ECO:0000256" key="4">
    <source>
        <dbReference type="ARBA" id="ARBA00022989"/>
    </source>
</evidence>
<evidence type="ECO:0000256" key="7">
    <source>
        <dbReference type="SAM" id="Phobius"/>
    </source>
</evidence>
<evidence type="ECO:0000256" key="3">
    <source>
        <dbReference type="ARBA" id="ARBA00022692"/>
    </source>
</evidence>
<feature type="transmembrane region" description="Helical" evidence="7">
    <location>
        <begin position="406"/>
        <end position="429"/>
    </location>
</feature>
<evidence type="ECO:0000313" key="11">
    <source>
        <dbReference type="Proteomes" id="UP000027616"/>
    </source>
</evidence>
<dbReference type="HOGENOM" id="CLU_000604_8_0_10"/>
<feature type="transmembrane region" description="Helical" evidence="7">
    <location>
        <begin position="316"/>
        <end position="338"/>
    </location>
</feature>
<accession>A0A060RBQ7</accession>